<evidence type="ECO:0008006" key="3">
    <source>
        <dbReference type="Google" id="ProtNLM"/>
    </source>
</evidence>
<reference evidence="1 2" key="1">
    <citation type="journal article" date="2019" name="Int. J. Syst. Evol. Microbiol.">
        <title>The Global Catalogue of Microorganisms (GCM) 10K type strain sequencing project: providing services to taxonomists for standard genome sequencing and annotation.</title>
        <authorList>
            <consortium name="The Broad Institute Genomics Platform"/>
            <consortium name="The Broad Institute Genome Sequencing Center for Infectious Disease"/>
            <person name="Wu L."/>
            <person name="Ma J."/>
        </authorList>
    </citation>
    <scope>NUCLEOTIDE SEQUENCE [LARGE SCALE GENOMIC DNA]</scope>
    <source>
        <strain evidence="1 2">JCM 4531</strain>
    </source>
</reference>
<evidence type="ECO:0000313" key="1">
    <source>
        <dbReference type="EMBL" id="GAA2700860.1"/>
    </source>
</evidence>
<dbReference type="EMBL" id="BAAASK010000033">
    <property type="protein sequence ID" value="GAA2700860.1"/>
    <property type="molecule type" value="Genomic_DNA"/>
</dbReference>
<name>A0ABN3TEK3_9ACTN</name>
<evidence type="ECO:0000313" key="2">
    <source>
        <dbReference type="Proteomes" id="UP001499989"/>
    </source>
</evidence>
<dbReference type="Proteomes" id="UP001499989">
    <property type="component" value="Unassembled WGS sequence"/>
</dbReference>
<gene>
    <name evidence="1" type="ORF">GCM10010310_69760</name>
</gene>
<organism evidence="1 2">
    <name type="scientific">Streptomyces violaceolatus</name>
    <dbReference type="NCBI Taxonomy" id="67378"/>
    <lineage>
        <taxon>Bacteria</taxon>
        <taxon>Bacillati</taxon>
        <taxon>Actinomycetota</taxon>
        <taxon>Actinomycetes</taxon>
        <taxon>Kitasatosporales</taxon>
        <taxon>Streptomycetaceae</taxon>
        <taxon>Streptomyces</taxon>
        <taxon>Streptomyces violaceoruber group</taxon>
    </lineage>
</organism>
<accession>A0ABN3TEK3</accession>
<comment type="caution">
    <text evidence="1">The sequence shown here is derived from an EMBL/GenBank/DDBJ whole genome shotgun (WGS) entry which is preliminary data.</text>
</comment>
<proteinExistence type="predicted"/>
<sequence length="55" mass="5924">MGLGVLRARWRGAPARWVPVAAQELRERGLIVTVRGKGTFVVERPPAAGDDEPTG</sequence>
<keyword evidence="2" id="KW-1185">Reference proteome</keyword>
<protein>
    <recommendedName>
        <fullName evidence="3">GntR family transcriptional regulator</fullName>
    </recommendedName>
</protein>